<dbReference type="EMBL" id="BMWP01000033">
    <property type="protein sequence ID" value="GGW47793.1"/>
    <property type="molecule type" value="Genomic_DNA"/>
</dbReference>
<dbReference type="Pfam" id="PF01408">
    <property type="entry name" value="GFO_IDH_MocA"/>
    <property type="match status" value="1"/>
</dbReference>
<dbReference type="Pfam" id="PF02894">
    <property type="entry name" value="GFO_IDH_MocA_C"/>
    <property type="match status" value="1"/>
</dbReference>
<dbReference type="Gene3D" id="3.30.360.10">
    <property type="entry name" value="Dihydrodipicolinate Reductase, domain 2"/>
    <property type="match status" value="1"/>
</dbReference>
<comment type="caution">
    <text evidence="5">The sequence shown here is derived from an EMBL/GenBank/DDBJ whole genome shotgun (WGS) entry which is preliminary data.</text>
</comment>
<comment type="similarity">
    <text evidence="1">Belongs to the Gfo/Idh/MocA family.</text>
</comment>
<dbReference type="RefSeq" id="WP_026814672.1">
    <property type="nucleotide sequence ID" value="NZ_BMWP01000033.1"/>
</dbReference>
<gene>
    <name evidence="5" type="ORF">GCM10007383_34790</name>
</gene>
<reference evidence="5" key="1">
    <citation type="journal article" date="2014" name="Int. J. Syst. Evol. Microbiol.">
        <title>Complete genome sequence of Corynebacterium casei LMG S-19264T (=DSM 44701T), isolated from a smear-ripened cheese.</title>
        <authorList>
            <consortium name="US DOE Joint Genome Institute (JGI-PGF)"/>
            <person name="Walter F."/>
            <person name="Albersmeier A."/>
            <person name="Kalinowski J."/>
            <person name="Ruckert C."/>
        </authorList>
    </citation>
    <scope>NUCLEOTIDE SEQUENCE</scope>
    <source>
        <strain evidence="5">KCTC 12113</strain>
    </source>
</reference>
<protein>
    <submittedName>
        <fullName evidence="5">Oxidoreductase</fullName>
    </submittedName>
</protein>
<evidence type="ECO:0000256" key="2">
    <source>
        <dbReference type="ARBA" id="ARBA00023002"/>
    </source>
</evidence>
<evidence type="ECO:0000313" key="5">
    <source>
        <dbReference type="EMBL" id="GGW47793.1"/>
    </source>
</evidence>
<evidence type="ECO:0000259" key="4">
    <source>
        <dbReference type="Pfam" id="PF02894"/>
    </source>
</evidence>
<name>A0A918J4L7_9FLAO</name>
<dbReference type="InterPro" id="IPR036291">
    <property type="entry name" value="NAD(P)-bd_dom_sf"/>
</dbReference>
<dbReference type="InterPro" id="IPR000683">
    <property type="entry name" value="Gfo/Idh/MocA-like_OxRdtase_N"/>
</dbReference>
<reference evidence="5" key="2">
    <citation type="submission" date="2020-09" db="EMBL/GenBank/DDBJ databases">
        <authorList>
            <person name="Sun Q."/>
            <person name="Kim S."/>
        </authorList>
    </citation>
    <scope>NUCLEOTIDE SEQUENCE</scope>
    <source>
        <strain evidence="5">KCTC 12113</strain>
    </source>
</reference>
<proteinExistence type="inferred from homology"/>
<dbReference type="GO" id="GO:0000166">
    <property type="term" value="F:nucleotide binding"/>
    <property type="evidence" value="ECO:0007669"/>
    <property type="project" value="InterPro"/>
</dbReference>
<sequence>MNFDQQPRLPNAPLPIAIIGSGGIVRDAHLPAYSLANFPVMGVYDIDVEKSKDLKEQYPLVKKVYTSLSNLISDAVKVNAIFDLAVPANSICPILEQLPIGSAVLIQKPMGENLKEAEQVLEVCKRRKLVSAINFQLRFAPYMLASKDIIGQGLIGDVFDIEIKVCVHTPWQLWDFLYTKPRVEVLYHSIHYLDLIRSFLGDPIRVMASTLKHPRTKELAATRSSIILDYDQYTQARILTNHGHVYGSEHQESYLKIEGTKGAIKIKIGLSLDYPNGRPPKMEYVILEDGKGWREIPLVGGWFPHAFVGTMAGLQIHYLNREVPLPHSTEDALQTMRLVETVYRSSEEGGINFNQMKKEQHK</sequence>
<evidence type="ECO:0000313" key="6">
    <source>
        <dbReference type="Proteomes" id="UP000634668"/>
    </source>
</evidence>
<dbReference type="SUPFAM" id="SSF55347">
    <property type="entry name" value="Glyceraldehyde-3-phosphate dehydrogenase-like, C-terminal domain"/>
    <property type="match status" value="1"/>
</dbReference>
<feature type="domain" description="Gfo/Idh/MocA-like oxidoreductase C-terminal" evidence="4">
    <location>
        <begin position="147"/>
        <end position="349"/>
    </location>
</feature>
<dbReference type="SUPFAM" id="SSF51735">
    <property type="entry name" value="NAD(P)-binding Rossmann-fold domains"/>
    <property type="match status" value="1"/>
</dbReference>
<feature type="domain" description="Gfo/Idh/MocA-like oxidoreductase N-terminal" evidence="3">
    <location>
        <begin position="16"/>
        <end position="133"/>
    </location>
</feature>
<dbReference type="InterPro" id="IPR051317">
    <property type="entry name" value="Gfo/Idh/MocA_oxidoreduct"/>
</dbReference>
<dbReference type="AlphaFoldDB" id="A0A918J4L7"/>
<dbReference type="GO" id="GO:0016491">
    <property type="term" value="F:oxidoreductase activity"/>
    <property type="evidence" value="ECO:0007669"/>
    <property type="project" value="UniProtKB-KW"/>
</dbReference>
<keyword evidence="2" id="KW-0560">Oxidoreductase</keyword>
<keyword evidence="6" id="KW-1185">Reference proteome</keyword>
<dbReference type="InterPro" id="IPR004104">
    <property type="entry name" value="Gfo/Idh/MocA-like_OxRdtase_C"/>
</dbReference>
<dbReference type="Gene3D" id="3.40.50.720">
    <property type="entry name" value="NAD(P)-binding Rossmann-like Domain"/>
    <property type="match status" value="1"/>
</dbReference>
<evidence type="ECO:0000256" key="1">
    <source>
        <dbReference type="ARBA" id="ARBA00010928"/>
    </source>
</evidence>
<dbReference type="PANTHER" id="PTHR43708:SF5">
    <property type="entry name" value="CONSERVED EXPRESSED OXIDOREDUCTASE (EUROFUNG)-RELATED"/>
    <property type="match status" value="1"/>
</dbReference>
<dbReference type="Proteomes" id="UP000634668">
    <property type="component" value="Unassembled WGS sequence"/>
</dbReference>
<accession>A0A918J4L7</accession>
<organism evidence="5 6">
    <name type="scientific">Arenibacter certesii</name>
    <dbReference type="NCBI Taxonomy" id="228955"/>
    <lineage>
        <taxon>Bacteria</taxon>
        <taxon>Pseudomonadati</taxon>
        <taxon>Bacteroidota</taxon>
        <taxon>Flavobacteriia</taxon>
        <taxon>Flavobacteriales</taxon>
        <taxon>Flavobacteriaceae</taxon>
        <taxon>Arenibacter</taxon>
    </lineage>
</organism>
<evidence type="ECO:0000259" key="3">
    <source>
        <dbReference type="Pfam" id="PF01408"/>
    </source>
</evidence>
<dbReference type="PANTHER" id="PTHR43708">
    <property type="entry name" value="CONSERVED EXPRESSED OXIDOREDUCTASE (EUROFUNG)"/>
    <property type="match status" value="1"/>
</dbReference>